<keyword evidence="5" id="KW-1133">Transmembrane helix</keyword>
<dbReference type="FunFam" id="3.40.50.300:FF:000366">
    <property type="entry name" value="GTPase, IMAP family member 2"/>
    <property type="match status" value="1"/>
</dbReference>
<dbReference type="Pfam" id="PF04548">
    <property type="entry name" value="AIG1"/>
    <property type="match status" value="1"/>
</dbReference>
<protein>
    <submittedName>
        <fullName evidence="8">GTPase IMAP family member 9-like isoform X1</fullName>
    </submittedName>
</protein>
<dbReference type="GO" id="GO:0005525">
    <property type="term" value="F:GTP binding"/>
    <property type="evidence" value="ECO:0007669"/>
    <property type="project" value="UniProtKB-KW"/>
</dbReference>
<gene>
    <name evidence="8" type="primary">LOC115465326</name>
</gene>
<sequence length="441" mass="51808">MNNMQRGETRCVWRVWRATKSFIWDCKNKCSRLYEETLRLTSATVCAQWLHRRGATRCVRKVWEAGKSFISDCKNKYSRLCEENPRLPSTAVCAQWLCRRGMPLKQLFPASLQLPMCRIIPRKCWVPLMLSCVLTWTIAAWYYGGLHSEMKNETLKSELRIVLMGKAGTGKSSIRSAILGQKKFVSNLTEQSVTKECSKEKVKRNGRGIMLVDAPGYSDTDLPPETVAKELCRCVRISSLGPHAILLVLHPGHYITEERKTVEALFENFGELMMKYVIFLFSYREDFGHEEMTVEYSVKDLKDERLQELIEKCGNRYYAFHNRASKEDKEKQVSELITMIDKMVEENNDTYYSNEICIQAEALIKKKKEELEREKQKLHQEFNTTFKKIQEENRAKEEELRILKQEKAEKQQQNQIRGDNLCPREIFWKCIWDQITNWFGW</sequence>
<keyword evidence="7" id="KW-1185">Reference proteome</keyword>
<evidence type="ECO:0000256" key="5">
    <source>
        <dbReference type="SAM" id="Phobius"/>
    </source>
</evidence>
<evidence type="ECO:0000259" key="6">
    <source>
        <dbReference type="PROSITE" id="PS51720"/>
    </source>
</evidence>
<evidence type="ECO:0000256" key="1">
    <source>
        <dbReference type="ARBA" id="ARBA00008535"/>
    </source>
</evidence>
<dbReference type="Proteomes" id="UP000515156">
    <property type="component" value="Chromosome 1"/>
</dbReference>
<dbReference type="PANTHER" id="PTHR10903">
    <property type="entry name" value="GTPASE, IMAP FAMILY MEMBER-RELATED"/>
    <property type="match status" value="1"/>
</dbReference>
<keyword evidence="2" id="KW-0547">Nucleotide-binding</keyword>
<dbReference type="RefSeq" id="XP_030051604.1">
    <property type="nucleotide sequence ID" value="XM_030195744.1"/>
</dbReference>
<comment type="similarity">
    <text evidence="1">Belongs to the TRAFAC class TrmE-Era-EngA-EngB-Septin-like GTPase superfamily. AIG1/Toc34/Toc159-like paraseptin GTPase family. IAN subfamily.</text>
</comment>
<feature type="coiled-coil region" evidence="4">
    <location>
        <begin position="326"/>
        <end position="415"/>
    </location>
</feature>
<dbReference type="InterPro" id="IPR045058">
    <property type="entry name" value="GIMA/IAN/Toc"/>
</dbReference>
<dbReference type="KEGG" id="muo:115465326"/>
<dbReference type="InterPro" id="IPR006703">
    <property type="entry name" value="G_AIG1"/>
</dbReference>
<dbReference type="GeneID" id="115465326"/>
<dbReference type="SUPFAM" id="SSF52540">
    <property type="entry name" value="P-loop containing nucleoside triphosphate hydrolases"/>
    <property type="match status" value="1"/>
</dbReference>
<reference evidence="8" key="1">
    <citation type="submission" date="2025-08" db="UniProtKB">
        <authorList>
            <consortium name="RefSeq"/>
        </authorList>
    </citation>
    <scope>IDENTIFICATION</scope>
</reference>
<proteinExistence type="inferred from homology"/>
<dbReference type="AlphaFoldDB" id="A0A6P7XMJ9"/>
<feature type="transmembrane region" description="Helical" evidence="5">
    <location>
        <begin position="124"/>
        <end position="144"/>
    </location>
</feature>
<dbReference type="InParanoid" id="A0A6P7XMJ9"/>
<keyword evidence="5" id="KW-0812">Transmembrane</keyword>
<keyword evidence="5" id="KW-0472">Membrane</keyword>
<evidence type="ECO:0000256" key="2">
    <source>
        <dbReference type="ARBA" id="ARBA00022741"/>
    </source>
</evidence>
<organism evidence="7 8">
    <name type="scientific">Microcaecilia unicolor</name>
    <dbReference type="NCBI Taxonomy" id="1415580"/>
    <lineage>
        <taxon>Eukaryota</taxon>
        <taxon>Metazoa</taxon>
        <taxon>Chordata</taxon>
        <taxon>Craniata</taxon>
        <taxon>Vertebrata</taxon>
        <taxon>Euteleostomi</taxon>
        <taxon>Amphibia</taxon>
        <taxon>Gymnophiona</taxon>
        <taxon>Siphonopidae</taxon>
        <taxon>Microcaecilia</taxon>
    </lineage>
</organism>
<dbReference type="PANTHER" id="PTHR10903:SF184">
    <property type="entry name" value="GTP-BINDING PROTEIN A"/>
    <property type="match status" value="1"/>
</dbReference>
<evidence type="ECO:0000313" key="8">
    <source>
        <dbReference type="RefSeq" id="XP_030051604.1"/>
    </source>
</evidence>
<name>A0A6P7XMJ9_9AMPH</name>
<evidence type="ECO:0000256" key="4">
    <source>
        <dbReference type="SAM" id="Coils"/>
    </source>
</evidence>
<evidence type="ECO:0000313" key="7">
    <source>
        <dbReference type="Proteomes" id="UP000515156"/>
    </source>
</evidence>
<evidence type="ECO:0000256" key="3">
    <source>
        <dbReference type="ARBA" id="ARBA00023134"/>
    </source>
</evidence>
<dbReference type="InterPro" id="IPR027417">
    <property type="entry name" value="P-loop_NTPase"/>
</dbReference>
<keyword evidence="4" id="KW-0175">Coiled coil</keyword>
<feature type="domain" description="AIG1-type G" evidence="6">
    <location>
        <begin position="156"/>
        <end position="361"/>
    </location>
</feature>
<accession>A0A6P7XMJ9</accession>
<keyword evidence="3" id="KW-0342">GTP-binding</keyword>
<dbReference type="Gene3D" id="3.40.50.300">
    <property type="entry name" value="P-loop containing nucleotide triphosphate hydrolases"/>
    <property type="match status" value="1"/>
</dbReference>
<dbReference type="PROSITE" id="PS51720">
    <property type="entry name" value="G_AIG1"/>
    <property type="match status" value="1"/>
</dbReference>
<dbReference type="OrthoDB" id="8954335at2759"/>